<evidence type="ECO:0000313" key="1">
    <source>
        <dbReference type="EMBL" id="CCN27169.1"/>
    </source>
</evidence>
<organism evidence="1 2">
    <name type="scientific">Pseudomonas phage vB_PaeP_p2-10_Or1</name>
    <dbReference type="NCBI Taxonomy" id="1234701"/>
    <lineage>
        <taxon>Viruses</taxon>
        <taxon>Duplodnaviria</taxon>
        <taxon>Heunggongvirae</taxon>
        <taxon>Uroviricota</taxon>
        <taxon>Caudoviricetes</taxon>
        <taxon>Bruynoghevirus</taxon>
        <taxon>Bruynoghevirus PaP3</taxon>
    </lineage>
</organism>
<gene>
    <name evidence="1" type="ORF">BN425_orf_28</name>
</gene>
<protein>
    <submittedName>
        <fullName evidence="1">Exonuclease</fullName>
    </submittedName>
</protein>
<proteinExistence type="predicted"/>
<dbReference type="Gene3D" id="3.40.50.1010">
    <property type="entry name" value="5'-nuclease"/>
    <property type="match status" value="1"/>
</dbReference>
<dbReference type="SUPFAM" id="SSF47807">
    <property type="entry name" value="5' to 3' exonuclease, C-terminal subdomain"/>
    <property type="match status" value="1"/>
</dbReference>
<dbReference type="Proteomes" id="UP000009397">
    <property type="component" value="Segment"/>
</dbReference>
<sequence length="313" mass="36278">MPSPSTGKRFLRKVRRALRMIAGIDGDVLRYELGHIAMKKEHIFDIEVVRPWPEEEVHELVDKKIEQIIERVGADDYEVYLTGKDNFRLELATIRQYKGTRVGNTKPHHWQTVSDRLKGKWGAVTVNGIEADDWIGVRGTEEGDNFTACSRDKDIRQITECHHYSWACGDKQPELGPFRNEGLGRVSASWRLYGKKKPQKSWKLEGYGTAFLYGQLLVGDSVDNIPGCPEIGPKSAADLLGHLTTEKDLFQACAYEYQKVYGDNWKEYLTENFRLLYLIRDRNWFDIEQSGNELNCRVIRHWEIPYEDGELFY</sequence>
<dbReference type="KEGG" id="vg:14217067"/>
<dbReference type="GeneID" id="14217067"/>
<dbReference type="Gene3D" id="1.10.150.20">
    <property type="entry name" value="5' to 3' exonuclease, C-terminal subdomain"/>
    <property type="match status" value="1"/>
</dbReference>
<dbReference type="RefSeq" id="YP_007183236.1">
    <property type="nucleotide sequence ID" value="NC_019813.1"/>
</dbReference>
<dbReference type="InterPro" id="IPR029060">
    <property type="entry name" value="PIN-like_dom_sf"/>
</dbReference>
<dbReference type="SMART" id="SM00279">
    <property type="entry name" value="HhH2"/>
    <property type="match status" value="1"/>
</dbReference>
<dbReference type="InterPro" id="IPR008918">
    <property type="entry name" value="HhH2"/>
</dbReference>
<keyword evidence="1" id="KW-0378">Hydrolase</keyword>
<reference evidence="2" key="1">
    <citation type="journal article" date="2013" name="PLoS ONE">
        <title>The Susceptibility of Pseudomonas aeruginosa Strains from Cystic Fibrosis Patients to Bacteriophages.</title>
        <authorList>
            <person name="Essoh C."/>
            <person name="Blouin Y."/>
            <person name="Loukou G."/>
            <person name="Cablanmian A."/>
            <person name="Lathro S."/>
            <person name="Kutter E."/>
            <person name="Thien H.V."/>
            <person name="Vergnaud G."/>
            <person name="Pourcel C."/>
        </authorList>
    </citation>
    <scope>NUCLEOTIDE SEQUENCE [LARGE SCALE GENOMIC DNA]</scope>
</reference>
<dbReference type="SUPFAM" id="SSF88723">
    <property type="entry name" value="PIN domain-like"/>
    <property type="match status" value="1"/>
</dbReference>
<keyword evidence="1" id="KW-0540">Nuclease</keyword>
<dbReference type="GO" id="GO:0003677">
    <property type="term" value="F:DNA binding"/>
    <property type="evidence" value="ECO:0007669"/>
    <property type="project" value="InterPro"/>
</dbReference>
<keyword evidence="1" id="KW-0269">Exonuclease</keyword>
<dbReference type="GO" id="GO:0004527">
    <property type="term" value="F:exonuclease activity"/>
    <property type="evidence" value="ECO:0007669"/>
    <property type="project" value="UniProtKB-KW"/>
</dbReference>
<dbReference type="OrthoDB" id="6588at10239"/>
<dbReference type="InterPro" id="IPR036279">
    <property type="entry name" value="5-3_exonuclease_C_sf"/>
</dbReference>
<dbReference type="EMBL" id="HF543949">
    <property type="protein sequence ID" value="CCN27169.1"/>
    <property type="molecule type" value="Genomic_DNA"/>
</dbReference>
<accession>K8DWG0</accession>
<evidence type="ECO:0000313" key="2">
    <source>
        <dbReference type="Proteomes" id="UP000009397"/>
    </source>
</evidence>
<name>K8DWG0_9CAUD</name>